<feature type="region of interest" description="Disordered" evidence="1">
    <location>
        <begin position="230"/>
        <end position="416"/>
    </location>
</feature>
<feature type="region of interest" description="Disordered" evidence="1">
    <location>
        <begin position="708"/>
        <end position="787"/>
    </location>
</feature>
<feature type="region of interest" description="Disordered" evidence="1">
    <location>
        <begin position="1"/>
        <end position="86"/>
    </location>
</feature>
<feature type="region of interest" description="Disordered" evidence="1">
    <location>
        <begin position="183"/>
        <end position="217"/>
    </location>
</feature>
<reference evidence="2" key="1">
    <citation type="submission" date="2021-01" db="EMBL/GenBank/DDBJ databases">
        <authorList>
            <person name="Kaushik A."/>
        </authorList>
    </citation>
    <scope>NUCLEOTIDE SEQUENCE</scope>
    <source>
        <strain evidence="2">AG4-RS23</strain>
    </source>
</reference>
<dbReference type="Proteomes" id="UP000663861">
    <property type="component" value="Unassembled WGS sequence"/>
</dbReference>
<protein>
    <submittedName>
        <fullName evidence="2">Uncharacterized protein</fullName>
    </submittedName>
</protein>
<feature type="compositionally biased region" description="Polar residues" evidence="1">
    <location>
        <begin position="317"/>
        <end position="343"/>
    </location>
</feature>
<organism evidence="2 3">
    <name type="scientific">Rhizoctonia solani</name>
    <dbReference type="NCBI Taxonomy" id="456999"/>
    <lineage>
        <taxon>Eukaryota</taxon>
        <taxon>Fungi</taxon>
        <taxon>Dikarya</taxon>
        <taxon>Basidiomycota</taxon>
        <taxon>Agaricomycotina</taxon>
        <taxon>Agaricomycetes</taxon>
        <taxon>Cantharellales</taxon>
        <taxon>Ceratobasidiaceae</taxon>
        <taxon>Rhizoctonia</taxon>
    </lineage>
</organism>
<accession>A0A8H3GAY1</accession>
<feature type="compositionally biased region" description="Polar residues" evidence="1">
    <location>
        <begin position="384"/>
        <end position="394"/>
    </location>
</feature>
<feature type="compositionally biased region" description="Polar residues" evidence="1">
    <location>
        <begin position="734"/>
        <end position="743"/>
    </location>
</feature>
<feature type="compositionally biased region" description="Polar residues" evidence="1">
    <location>
        <begin position="15"/>
        <end position="27"/>
    </location>
</feature>
<sequence length="787" mass="84174">MPSQHASHVPGGYAYTSSSQPSTSRAPANTAAYDPAPLSDHPSVNTINPARSMPSGLSLGFHPDSMSGFPSRSMPVQNNPSNSTSYGQHFQHYDQLALAGNYGSHSGFDQSIAQHHGHIGQSTLTFPQSDTTRPDGGHELQNNFHNDAMPPSGTVIPSSSEHIDPMTTRTLVRTSPPRTTIIKRTRQDSFSQAESAKRARTSIDGVRPPVASSGSYPEDAWEMSGFSIPSQHGRALSRPTSELSGVNSPFHPDNRGSSNLHSAPAQRFLGSPASDRPHSANSQSRSPEIHTMNGITHVPIPSSSTNTSLRPFASPQRRFSSVSSHTFIPPTSVSDAPNSQSPTIPGHPTPDGISPYYTPPSGGLRASTGTAPYYTPPSGGLRASTGTASTSTLNVPPGPDTLATAGSDDGSSNLSHSMGETEVIASFPQFYEHVRALCLKFNNDAANLLKQWSGSLITFLSRHCAMINLPSAKPRDRLNLQRATRQDILAQSFQMGTSADPMRMLNDAKAICERMMFPDSSPRPRVPSSSHLDNTMLHGFSSTYSTSAYPPPFHGPWSPRLPSTSHPVTPSGVDEGDYFAHIQLPKGVYGSDPTIQREASLVHPPTSGVDVSFNNSTLRSAANVNHGTWRDEESEKLKQLAEHSRSSSKMNGQDKIDWDWVVERFGASRTRHQILIKATHLGLKPTSTHPSRIRKRLAKAEAQQAAAAATAAPVQGDIAPGSSIPPTTKPTTPMHSISMTSPAAGSRHYPAHVMSQSMDSRPKSGETSQTSASNSDNLSPYEPGGSA</sequence>
<dbReference type="EMBL" id="CAJMWY010000655">
    <property type="protein sequence ID" value="CAE6442620.1"/>
    <property type="molecule type" value="Genomic_DNA"/>
</dbReference>
<evidence type="ECO:0000313" key="2">
    <source>
        <dbReference type="EMBL" id="CAE6442620.1"/>
    </source>
</evidence>
<gene>
    <name evidence="2" type="ORF">RDB_LOCUS42639</name>
</gene>
<feature type="compositionally biased region" description="Polar residues" evidence="1">
    <location>
        <begin position="68"/>
        <end position="86"/>
    </location>
</feature>
<name>A0A8H3GAY1_9AGAM</name>
<evidence type="ECO:0000313" key="3">
    <source>
        <dbReference type="Proteomes" id="UP000663861"/>
    </source>
</evidence>
<evidence type="ECO:0000256" key="1">
    <source>
        <dbReference type="SAM" id="MobiDB-lite"/>
    </source>
</evidence>
<dbReference type="AlphaFoldDB" id="A0A8H3GAY1"/>
<feature type="compositionally biased region" description="Polar residues" evidence="1">
    <location>
        <begin position="754"/>
        <end position="778"/>
    </location>
</feature>
<feature type="compositionally biased region" description="Polar residues" evidence="1">
    <location>
        <begin position="238"/>
        <end position="247"/>
    </location>
</feature>
<comment type="caution">
    <text evidence="2">The sequence shown here is derived from an EMBL/GenBank/DDBJ whole genome shotgun (WGS) entry which is preliminary data.</text>
</comment>
<proteinExistence type="predicted"/>